<dbReference type="Gene3D" id="3.30.200.20">
    <property type="entry name" value="Phosphorylase Kinase, domain 1"/>
    <property type="match status" value="1"/>
</dbReference>
<reference evidence="1" key="1">
    <citation type="journal article" date="2020" name="Stud. Mycol.">
        <title>101 Dothideomycetes genomes: a test case for predicting lifestyles and emergence of pathogens.</title>
        <authorList>
            <person name="Haridas S."/>
            <person name="Albert R."/>
            <person name="Binder M."/>
            <person name="Bloem J."/>
            <person name="Labutti K."/>
            <person name="Salamov A."/>
            <person name="Andreopoulos B."/>
            <person name="Baker S."/>
            <person name="Barry K."/>
            <person name="Bills G."/>
            <person name="Bluhm B."/>
            <person name="Cannon C."/>
            <person name="Castanera R."/>
            <person name="Culley D."/>
            <person name="Daum C."/>
            <person name="Ezra D."/>
            <person name="Gonzalez J."/>
            <person name="Henrissat B."/>
            <person name="Kuo A."/>
            <person name="Liang C."/>
            <person name="Lipzen A."/>
            <person name="Lutzoni F."/>
            <person name="Magnuson J."/>
            <person name="Mondo S."/>
            <person name="Nolan M."/>
            <person name="Ohm R."/>
            <person name="Pangilinan J."/>
            <person name="Park H.-J."/>
            <person name="Ramirez L."/>
            <person name="Alfaro M."/>
            <person name="Sun H."/>
            <person name="Tritt A."/>
            <person name="Yoshinaga Y."/>
            <person name="Zwiers L.-H."/>
            <person name="Turgeon B."/>
            <person name="Goodwin S."/>
            <person name="Spatafora J."/>
            <person name="Crous P."/>
            <person name="Grigoriev I."/>
        </authorList>
    </citation>
    <scope>NUCLEOTIDE SEQUENCE</scope>
    <source>
        <strain evidence="1">CBS 269.34</strain>
    </source>
</reference>
<gene>
    <name evidence="1" type="ORF">BU16DRAFT_556190</name>
</gene>
<dbReference type="SUPFAM" id="SSF56112">
    <property type="entry name" value="Protein kinase-like (PK-like)"/>
    <property type="match status" value="1"/>
</dbReference>
<dbReference type="InterPro" id="IPR011009">
    <property type="entry name" value="Kinase-like_dom_sf"/>
</dbReference>
<name>A0A6A6RBI1_9PEZI</name>
<organism evidence="1 2">
    <name type="scientific">Lophium mytilinum</name>
    <dbReference type="NCBI Taxonomy" id="390894"/>
    <lineage>
        <taxon>Eukaryota</taxon>
        <taxon>Fungi</taxon>
        <taxon>Dikarya</taxon>
        <taxon>Ascomycota</taxon>
        <taxon>Pezizomycotina</taxon>
        <taxon>Dothideomycetes</taxon>
        <taxon>Pleosporomycetidae</taxon>
        <taxon>Mytilinidiales</taxon>
        <taxon>Mytilinidiaceae</taxon>
        <taxon>Lophium</taxon>
    </lineage>
</organism>
<protein>
    <recommendedName>
        <fullName evidence="3">Protein kinase domain-containing protein</fullName>
    </recommendedName>
</protein>
<dbReference type="EMBL" id="MU004182">
    <property type="protein sequence ID" value="KAF2501716.1"/>
    <property type="molecule type" value="Genomic_DNA"/>
</dbReference>
<evidence type="ECO:0008006" key="3">
    <source>
        <dbReference type="Google" id="ProtNLM"/>
    </source>
</evidence>
<keyword evidence="2" id="KW-1185">Reference proteome</keyword>
<evidence type="ECO:0000313" key="2">
    <source>
        <dbReference type="Proteomes" id="UP000799750"/>
    </source>
</evidence>
<dbReference type="OrthoDB" id="5979581at2759"/>
<sequence length="100" mass="11914">MRVVRTAPFLQRSNFTQLPLPGLFCRRSHISTKADFDTIEEQTTPRYNQRHYYPVNIGDILKDQYRVIAKLGYGAYSTVYGIHRPQDLHTRRYRDFAYLE</sequence>
<dbReference type="Proteomes" id="UP000799750">
    <property type="component" value="Unassembled WGS sequence"/>
</dbReference>
<accession>A0A6A6RBI1</accession>
<dbReference type="AlphaFoldDB" id="A0A6A6RBI1"/>
<proteinExistence type="predicted"/>
<evidence type="ECO:0000313" key="1">
    <source>
        <dbReference type="EMBL" id="KAF2501716.1"/>
    </source>
</evidence>